<reference evidence="2" key="1">
    <citation type="submission" date="2023-10" db="EMBL/GenBank/DDBJ databases">
        <authorList>
            <person name="Chen Y."/>
            <person name="Shah S."/>
            <person name="Dougan E. K."/>
            <person name="Thang M."/>
            <person name="Chan C."/>
        </authorList>
    </citation>
    <scope>NUCLEOTIDE SEQUENCE [LARGE SCALE GENOMIC DNA]</scope>
</reference>
<dbReference type="PANTHER" id="PTHR36971:SF1">
    <property type="entry name" value="METHYLTRANSFERASE DOMAIN-CONTAINING PROTEIN"/>
    <property type="match status" value="1"/>
</dbReference>
<dbReference type="EMBL" id="CAUYUJ010009047">
    <property type="protein sequence ID" value="CAK0825715.1"/>
    <property type="molecule type" value="Genomic_DNA"/>
</dbReference>
<feature type="region of interest" description="Disordered" evidence="1">
    <location>
        <begin position="166"/>
        <end position="200"/>
    </location>
</feature>
<keyword evidence="3" id="KW-1185">Reference proteome</keyword>
<organism evidence="2 3">
    <name type="scientific">Prorocentrum cordatum</name>
    <dbReference type="NCBI Taxonomy" id="2364126"/>
    <lineage>
        <taxon>Eukaryota</taxon>
        <taxon>Sar</taxon>
        <taxon>Alveolata</taxon>
        <taxon>Dinophyceae</taxon>
        <taxon>Prorocentrales</taxon>
        <taxon>Prorocentraceae</taxon>
        <taxon>Prorocentrum</taxon>
    </lineage>
</organism>
<feature type="region of interest" description="Disordered" evidence="1">
    <location>
        <begin position="327"/>
        <end position="346"/>
    </location>
</feature>
<protein>
    <submittedName>
        <fullName evidence="2">Uncharacterized protein</fullName>
    </submittedName>
</protein>
<proteinExistence type="predicted"/>
<feature type="region of interest" description="Disordered" evidence="1">
    <location>
        <begin position="1"/>
        <end position="50"/>
    </location>
</feature>
<feature type="region of interest" description="Disordered" evidence="1">
    <location>
        <begin position="627"/>
        <end position="649"/>
    </location>
</feature>
<evidence type="ECO:0000313" key="3">
    <source>
        <dbReference type="Proteomes" id="UP001189429"/>
    </source>
</evidence>
<accession>A0ABN9S1V1</accession>
<gene>
    <name evidence="2" type="ORF">PCOR1329_LOCUS25774</name>
</gene>
<name>A0ABN9S1V1_9DINO</name>
<comment type="caution">
    <text evidence="2">The sequence shown here is derived from an EMBL/GenBank/DDBJ whole genome shotgun (WGS) entry which is preliminary data.</text>
</comment>
<evidence type="ECO:0000256" key="1">
    <source>
        <dbReference type="SAM" id="MobiDB-lite"/>
    </source>
</evidence>
<dbReference type="PANTHER" id="PTHR36971">
    <property type="entry name" value="UNNAMED PRODUCT"/>
    <property type="match status" value="1"/>
</dbReference>
<dbReference type="Proteomes" id="UP001189429">
    <property type="component" value="Unassembled WGS sequence"/>
</dbReference>
<sequence>MAATATAARRHTDGRGGDAARGGAALRAEAKGKKAPEAALGGEPDETTSRRAGVNEAGIQPPHAAACRVAKRAAPKVARAAVPCRRRGGRRGAATAAAAAAAARVCGSGWPLLQPPLGTAHASHVWAGAACYLRRPAGGAPSAPVAARPVGGLVVPLDPLLRPARAPAGAQARELGEGGSEGSSAAERARVCARPSAEGGPAALRSGVVLDVAGGKGDLSWLLRNADGIDAVVVDPRRTDHSKLERTALWYSRNPAAAAEQAVGGEASEGQCLAQLALQPPYAAPGHLRCHLDAGLLAALEQSESDPAAWDSDVFWEAASARALEEEERARGHHQPPPADAAAAGARVADAARARELLTSARLVVGFHPDQATEVSAAQLRSAQACVDLALALGVPWVVCPCCVFAAEFPGRELDGQVVHSYDAFLRYLRRKHPDPRAEDGTRARRAVQLHELASLLRGALGAPRPLDAAAACGSGTLRGWTAGGVALCILSTSMRLSAPSFSYSAFLLYCFEDIRARRAVLFTLPEDLGAAAGDRQVPSKPPPVHHEVSGARVVPMERLLDPEVQVPIGIVGDKKRAGACTAVTGGAPAGEARPASGGDTLVTTYGPVGAPGASLQIRVTLFAGDPAEELRAPTPAAEDPKAKKKSKK</sequence>
<evidence type="ECO:0000313" key="2">
    <source>
        <dbReference type="EMBL" id="CAK0825715.1"/>
    </source>
</evidence>